<dbReference type="GO" id="GO:0017172">
    <property type="term" value="F:cysteine dioxygenase activity"/>
    <property type="evidence" value="ECO:0007669"/>
    <property type="project" value="UniProtKB-EC"/>
</dbReference>
<evidence type="ECO:0000256" key="5">
    <source>
        <dbReference type="ARBA" id="ARBA00023002"/>
    </source>
</evidence>
<evidence type="ECO:0000313" key="10">
    <source>
        <dbReference type="Proteomes" id="UP001237642"/>
    </source>
</evidence>
<protein>
    <recommendedName>
        <fullName evidence="3">cysteine dioxygenase</fullName>
        <ecNumber evidence="3">1.13.11.20</ecNumber>
    </recommendedName>
</protein>
<dbReference type="InterPro" id="IPR014710">
    <property type="entry name" value="RmlC-like_jellyroll"/>
</dbReference>
<reference evidence="9" key="2">
    <citation type="submission" date="2023-05" db="EMBL/GenBank/DDBJ databases">
        <authorList>
            <person name="Schelkunov M.I."/>
        </authorList>
    </citation>
    <scope>NUCLEOTIDE SEQUENCE</scope>
    <source>
        <strain evidence="9">Hsosn_3</strain>
        <tissue evidence="9">Leaf</tissue>
    </source>
</reference>
<evidence type="ECO:0000256" key="4">
    <source>
        <dbReference type="ARBA" id="ARBA00022723"/>
    </source>
</evidence>
<feature type="compositionally biased region" description="Basic residues" evidence="8">
    <location>
        <begin position="23"/>
        <end position="35"/>
    </location>
</feature>
<keyword evidence="6" id="KW-0408">Iron</keyword>
<dbReference type="Pfam" id="PF07847">
    <property type="entry name" value="PCO_ADO"/>
    <property type="match status" value="1"/>
</dbReference>
<gene>
    <name evidence="9" type="ORF">POM88_004203</name>
</gene>
<comment type="catalytic activity">
    <reaction evidence="7">
        <text>L-cysteine + O2 = 3-sulfino-L-alanine + H(+)</text>
        <dbReference type="Rhea" id="RHEA:20441"/>
        <dbReference type="ChEBI" id="CHEBI:15378"/>
        <dbReference type="ChEBI" id="CHEBI:15379"/>
        <dbReference type="ChEBI" id="CHEBI:35235"/>
        <dbReference type="ChEBI" id="CHEBI:61085"/>
        <dbReference type="EC" id="1.13.11.20"/>
    </reaction>
    <physiologicalReaction direction="left-to-right" evidence="7">
        <dbReference type="Rhea" id="RHEA:20442"/>
    </physiologicalReaction>
</comment>
<dbReference type="PANTHER" id="PTHR22966">
    <property type="entry name" value="2-AMINOETHANETHIOL DIOXYGENASE"/>
    <property type="match status" value="1"/>
</dbReference>
<evidence type="ECO:0000256" key="6">
    <source>
        <dbReference type="ARBA" id="ARBA00023004"/>
    </source>
</evidence>
<dbReference type="InterPro" id="IPR012864">
    <property type="entry name" value="PCO/ADO"/>
</dbReference>
<name>A0AAD8NE99_9APIA</name>
<dbReference type="CDD" id="cd20289">
    <property type="entry name" value="cupin_ADO"/>
    <property type="match status" value="1"/>
</dbReference>
<keyword evidence="10" id="KW-1185">Reference proteome</keyword>
<dbReference type="Proteomes" id="UP001237642">
    <property type="component" value="Unassembled WGS sequence"/>
</dbReference>
<keyword evidence="4" id="KW-0479">Metal-binding</keyword>
<organism evidence="9 10">
    <name type="scientific">Heracleum sosnowskyi</name>
    <dbReference type="NCBI Taxonomy" id="360622"/>
    <lineage>
        <taxon>Eukaryota</taxon>
        <taxon>Viridiplantae</taxon>
        <taxon>Streptophyta</taxon>
        <taxon>Embryophyta</taxon>
        <taxon>Tracheophyta</taxon>
        <taxon>Spermatophyta</taxon>
        <taxon>Magnoliopsida</taxon>
        <taxon>eudicotyledons</taxon>
        <taxon>Gunneridae</taxon>
        <taxon>Pentapetalae</taxon>
        <taxon>asterids</taxon>
        <taxon>campanulids</taxon>
        <taxon>Apiales</taxon>
        <taxon>Apiaceae</taxon>
        <taxon>Apioideae</taxon>
        <taxon>apioid superclade</taxon>
        <taxon>Tordylieae</taxon>
        <taxon>Tordyliinae</taxon>
        <taxon>Heracleum</taxon>
    </lineage>
</organism>
<dbReference type="EC" id="1.13.11.20" evidence="3"/>
<dbReference type="EMBL" id="JAUIZM010000001">
    <property type="protein sequence ID" value="KAK1404598.1"/>
    <property type="molecule type" value="Genomic_DNA"/>
</dbReference>
<reference evidence="9" key="1">
    <citation type="submission" date="2023-02" db="EMBL/GenBank/DDBJ databases">
        <title>Genome of toxic invasive species Heracleum sosnowskyi carries increased number of genes despite the absence of recent whole-genome duplications.</title>
        <authorList>
            <person name="Schelkunov M."/>
            <person name="Shtratnikova V."/>
            <person name="Makarenko M."/>
            <person name="Klepikova A."/>
            <person name="Omelchenko D."/>
            <person name="Novikova G."/>
            <person name="Obukhova E."/>
            <person name="Bogdanov V."/>
            <person name="Penin A."/>
            <person name="Logacheva M."/>
        </authorList>
    </citation>
    <scope>NUCLEOTIDE SEQUENCE</scope>
    <source>
        <strain evidence="9">Hsosn_3</strain>
        <tissue evidence="9">Leaf</tissue>
    </source>
</reference>
<comment type="similarity">
    <text evidence="2">Belongs to the cysteine dioxygenase family.</text>
</comment>
<keyword evidence="5" id="KW-0560">Oxidoreductase</keyword>
<dbReference type="SUPFAM" id="SSF51182">
    <property type="entry name" value="RmlC-like cupins"/>
    <property type="match status" value="1"/>
</dbReference>
<dbReference type="PANTHER" id="PTHR22966:SF63">
    <property type="entry name" value="CYSTEINE DIOXYGENASE"/>
    <property type="match status" value="1"/>
</dbReference>
<proteinExistence type="inferred from homology"/>
<accession>A0AAD8NE99</accession>
<dbReference type="GO" id="GO:0070483">
    <property type="term" value="P:detection of hypoxia"/>
    <property type="evidence" value="ECO:0007669"/>
    <property type="project" value="UniProtKB-ARBA"/>
</dbReference>
<evidence type="ECO:0000256" key="1">
    <source>
        <dbReference type="ARBA" id="ARBA00001954"/>
    </source>
</evidence>
<dbReference type="Gene3D" id="2.60.120.10">
    <property type="entry name" value="Jelly Rolls"/>
    <property type="match status" value="1"/>
</dbReference>
<evidence type="ECO:0000256" key="3">
    <source>
        <dbReference type="ARBA" id="ARBA00013133"/>
    </source>
</evidence>
<dbReference type="GO" id="GO:0046872">
    <property type="term" value="F:metal ion binding"/>
    <property type="evidence" value="ECO:0007669"/>
    <property type="project" value="UniProtKB-KW"/>
</dbReference>
<evidence type="ECO:0000256" key="8">
    <source>
        <dbReference type="SAM" id="MobiDB-lite"/>
    </source>
</evidence>
<evidence type="ECO:0000256" key="7">
    <source>
        <dbReference type="ARBA" id="ARBA00024284"/>
    </source>
</evidence>
<keyword evidence="9" id="KW-0223">Dioxygenase</keyword>
<comment type="cofactor">
    <cofactor evidence="1">
        <name>Fe(2+)</name>
        <dbReference type="ChEBI" id="CHEBI:29033"/>
    </cofactor>
</comment>
<evidence type="ECO:0000313" key="9">
    <source>
        <dbReference type="EMBL" id="KAK1404598.1"/>
    </source>
</evidence>
<comment type="caution">
    <text evidence="9">The sequence shown here is derived from an EMBL/GenBank/DDBJ whole genome shotgun (WGS) entry which is preliminary data.</text>
</comment>
<dbReference type="InterPro" id="IPR011051">
    <property type="entry name" value="RmlC_Cupin_sf"/>
</dbReference>
<feature type="region of interest" description="Disordered" evidence="8">
    <location>
        <begin position="1"/>
        <end position="40"/>
    </location>
</feature>
<dbReference type="AlphaFoldDB" id="A0AAD8NE99"/>
<evidence type="ECO:0000256" key="2">
    <source>
        <dbReference type="ARBA" id="ARBA00006622"/>
    </source>
</evidence>
<sequence>MTTRIARSRREISRTPRCARNGKTNKKDKRCKRNTRSKEVQRAPSSNLLQRLYVTCEDVFKSGDAADLNPSDVQTLRLILDNMVLEDVGLCREIKFFNPAIEGDTRVGYTSIYQCKNYSICIFFLPTNAVIPLHNHPGMTVFSKLLIGTMHVKAYDWVNQVESEDSTTPPSKMRLAKLKANGIFTAPCDTSVLYPTSGGNIHEFRAITPCAILDVIGPPYSIEEGRDCSYYKDIPYQTLPMGGKGSLINKEEAGSYGWLEEIETPEEAHMYGVCYMGPQIIETAP</sequence>